<keyword evidence="1" id="KW-0067">ATP-binding</keyword>
<name>A0AAE8N8M3_9PEZI</name>
<evidence type="ECO:0000313" key="1">
    <source>
        <dbReference type="EMBL" id="SPO07418.1"/>
    </source>
</evidence>
<gene>
    <name evidence="1" type="ORF">DNG_10112</name>
</gene>
<dbReference type="Gene3D" id="3.40.50.300">
    <property type="entry name" value="P-loop containing nucleotide triphosphate hydrolases"/>
    <property type="match status" value="1"/>
</dbReference>
<dbReference type="InterPro" id="IPR027417">
    <property type="entry name" value="P-loop_NTPase"/>
</dbReference>
<reference evidence="1" key="1">
    <citation type="submission" date="2018-03" db="EMBL/GenBank/DDBJ databases">
        <authorList>
            <person name="Guldener U."/>
        </authorList>
    </citation>
    <scope>NUCLEOTIDE SEQUENCE</scope>
</reference>
<dbReference type="SUPFAM" id="SSF52540">
    <property type="entry name" value="P-loop containing nucleoside triphosphate hydrolases"/>
    <property type="match status" value="1"/>
</dbReference>
<keyword evidence="1" id="KW-0418">Kinase</keyword>
<comment type="caution">
    <text evidence="1">The sequence shown here is derived from an EMBL/GenBank/DDBJ whole genome shotgun (WGS) entry which is preliminary data.</text>
</comment>
<dbReference type="EMBL" id="ONZQ02000020">
    <property type="protein sequence ID" value="SPO07418.1"/>
    <property type="molecule type" value="Genomic_DNA"/>
</dbReference>
<sequence>MIDPDSIRAALAIYIPSIKEHRKTSRRPFVLGLSGLQGSGKSTWAAALSSHLTQEHGYNTRTLSIDDLYRDHDELVALRNRHPENKLLRSRGQPGTHDEGLAQRFFSDLLGETTGDVPRDGTKNFIRWPAYDKSLHGGQGGRVPEDQWENVPLEASTDILIFEGWCLGFQPLTDAEVSGKWHRANEAKQGLGPMDSPEGEFSTMTLADHSLADVLLINKNLRRYCDTFMGAWRFDGFLHLSTEKLANVYHWRMDQERALRRQKPGMSDGEVVEFVKGYMPAYELYLEHLQTGSLFQQDIGISTRKHARVVLDDQRRVTSIAEI</sequence>
<dbReference type="GO" id="GO:0016301">
    <property type="term" value="F:kinase activity"/>
    <property type="evidence" value="ECO:0007669"/>
    <property type="project" value="UniProtKB-KW"/>
</dbReference>
<dbReference type="AlphaFoldDB" id="A0AAE8N8M3"/>
<dbReference type="GO" id="GO:0005524">
    <property type="term" value="F:ATP binding"/>
    <property type="evidence" value="ECO:0007669"/>
    <property type="project" value="UniProtKB-KW"/>
</dbReference>
<keyword evidence="1" id="KW-0808">Transferase</keyword>
<organism evidence="1 2">
    <name type="scientific">Cephalotrichum gorgonifer</name>
    <dbReference type="NCBI Taxonomy" id="2041049"/>
    <lineage>
        <taxon>Eukaryota</taxon>
        <taxon>Fungi</taxon>
        <taxon>Dikarya</taxon>
        <taxon>Ascomycota</taxon>
        <taxon>Pezizomycotina</taxon>
        <taxon>Sordariomycetes</taxon>
        <taxon>Hypocreomycetidae</taxon>
        <taxon>Microascales</taxon>
        <taxon>Microascaceae</taxon>
        <taxon>Cephalotrichum</taxon>
    </lineage>
</organism>
<keyword evidence="1" id="KW-0547">Nucleotide-binding</keyword>
<protein>
    <submittedName>
        <fullName evidence="1">Related to ATP-binding protein, putative pantothenate kinase</fullName>
    </submittedName>
</protein>
<evidence type="ECO:0000313" key="2">
    <source>
        <dbReference type="Proteomes" id="UP001187682"/>
    </source>
</evidence>
<accession>A0AAE8N8M3</accession>
<keyword evidence="2" id="KW-1185">Reference proteome</keyword>
<proteinExistence type="predicted"/>
<dbReference type="Proteomes" id="UP001187682">
    <property type="component" value="Unassembled WGS sequence"/>
</dbReference>
<dbReference type="PANTHER" id="PTHR10285">
    <property type="entry name" value="URIDINE KINASE"/>
    <property type="match status" value="1"/>
</dbReference>